<organism evidence="1 2">
    <name type="scientific">Rhizobium loti</name>
    <name type="common">Mesorhizobium loti</name>
    <dbReference type="NCBI Taxonomy" id="381"/>
    <lineage>
        <taxon>Bacteria</taxon>
        <taxon>Pseudomonadati</taxon>
        <taxon>Pseudomonadota</taxon>
        <taxon>Alphaproteobacteria</taxon>
        <taxon>Hyphomicrobiales</taxon>
        <taxon>Phyllobacteriaceae</taxon>
        <taxon>Mesorhizobium</taxon>
    </lineage>
</organism>
<dbReference type="AlphaFoldDB" id="A0A117N335"/>
<proteinExistence type="predicted"/>
<dbReference type="EMBL" id="LPWA01000118">
    <property type="protein sequence ID" value="KUM25463.1"/>
    <property type="molecule type" value="Genomic_DNA"/>
</dbReference>
<comment type="caution">
    <text evidence="1">The sequence shown here is derived from an EMBL/GenBank/DDBJ whole genome shotgun (WGS) entry which is preliminary data.</text>
</comment>
<dbReference type="Proteomes" id="UP000053176">
    <property type="component" value="Unassembled WGS sequence"/>
</dbReference>
<reference evidence="1 2" key="1">
    <citation type="submission" date="2015-12" db="EMBL/GenBank/DDBJ databases">
        <title>Draft genome sequence of Mesorhizobium sp. UFLA 01-765, a multitolerant efficient symbiont and plant-growth promoting strain isolated from Zn-mining soil using Leucaena leucocephala as a trap plant.</title>
        <authorList>
            <person name="Rangel W.M."/>
            <person name="Thijs S."/>
            <person name="Longatti S.M."/>
            <person name="Moreira F.M."/>
            <person name="Weyens N."/>
            <person name="Vangronsveld J."/>
            <person name="Van Hamme J.D."/>
            <person name="Bottos E.M."/>
            <person name="Rineau F."/>
        </authorList>
    </citation>
    <scope>NUCLEOTIDE SEQUENCE [LARGE SCALE GENOMIC DNA]</scope>
    <source>
        <strain evidence="1 2">UFLA 01-765</strain>
    </source>
</reference>
<evidence type="ECO:0000313" key="1">
    <source>
        <dbReference type="EMBL" id="KUM25463.1"/>
    </source>
</evidence>
<name>A0A117N335_RHILI</name>
<evidence type="ECO:0000313" key="2">
    <source>
        <dbReference type="Proteomes" id="UP000053176"/>
    </source>
</evidence>
<accession>A0A117N335</accession>
<protein>
    <submittedName>
        <fullName evidence="1">Anti-sigma factor</fullName>
    </submittedName>
</protein>
<sequence>MAMSAAEKMSRRDEMETLLPFYLNGSLEGAELEAVEEWLASDPAALAALGEAEAEFSGTAAANEAIRPPADALSRFARALDAEAGPMRAPAGQSWLAKVFGRVTAMPAGVAWAAAAALLALVVVQSFEQPGGKGSDFEVAGAQDDLAKLPFALVKFKPDAKMSDIAAFLGQNGLKIAGGPTADGVFHLTIPVSTAADYDKLVGLVAAQPFAEAVVQGRKPVDGG</sequence>
<gene>
    <name evidence="1" type="ORF">AU467_26285</name>
</gene>